<keyword evidence="5" id="KW-1185">Reference proteome</keyword>
<dbReference type="GO" id="GO:0016747">
    <property type="term" value="F:acyltransferase activity, transferring groups other than amino-acyl groups"/>
    <property type="evidence" value="ECO:0007669"/>
    <property type="project" value="InterPro"/>
</dbReference>
<dbReference type="AlphaFoldDB" id="A0A975PXH5"/>
<dbReference type="InterPro" id="IPR016181">
    <property type="entry name" value="Acyl_CoA_acyltransferase"/>
</dbReference>
<sequence>MDVRWHDSVADFRASAVDVYRDDPVTATVELMVLSGRLVDRNPAPLLITVWSGGKAVGAAFQTLHSPLLCSGLPERTIASAVARISTVKKDLGSVRGPHGIVASFAAAWQTATGALGTVRIRERLHRLDGLHSPAGVAGEARRARPADKELLHDWLSRFRAEALGQLVDSAADPGRVRTAKEPPNEFLLWTVAGDPVSLAGVRLPILGVSRIGPVYTPPEMRGHGYGSAVTAAAADWAIAADAGEVVLFTDPENPASNAAYRRIGFQPVSDFARIDFPPGNR</sequence>
<keyword evidence="2" id="KW-0012">Acyltransferase</keyword>
<protein>
    <submittedName>
        <fullName evidence="4">GNAT family N-acetyltransferase</fullName>
    </submittedName>
</protein>
<evidence type="ECO:0000313" key="4">
    <source>
        <dbReference type="EMBL" id="QUR68261.1"/>
    </source>
</evidence>
<dbReference type="KEGG" id="mspg:F6B93_15270"/>
<evidence type="ECO:0000256" key="1">
    <source>
        <dbReference type="ARBA" id="ARBA00022679"/>
    </source>
</evidence>
<dbReference type="EMBL" id="CP046600">
    <property type="protein sequence ID" value="QUR68261.1"/>
    <property type="molecule type" value="Genomic_DNA"/>
</dbReference>
<evidence type="ECO:0000256" key="2">
    <source>
        <dbReference type="ARBA" id="ARBA00023315"/>
    </source>
</evidence>
<dbReference type="SUPFAM" id="SSF55729">
    <property type="entry name" value="Acyl-CoA N-acyltransferases (Nat)"/>
    <property type="match status" value="1"/>
</dbReference>
<evidence type="ECO:0000259" key="3">
    <source>
        <dbReference type="PROSITE" id="PS51186"/>
    </source>
</evidence>
<name>A0A975PXH5_9MYCO</name>
<feature type="domain" description="N-acetyltransferase" evidence="3">
    <location>
        <begin position="139"/>
        <end position="282"/>
    </location>
</feature>
<reference evidence="4" key="1">
    <citation type="submission" date="2019-12" db="EMBL/GenBank/DDBJ databases">
        <title>Mycobacterium spongiae sp. nov.</title>
        <authorList>
            <person name="Stinear T."/>
        </authorList>
    </citation>
    <scope>NUCLEOTIDE SEQUENCE</scope>
    <source>
        <strain evidence="4">FSD4b-SM</strain>
    </source>
</reference>
<evidence type="ECO:0000313" key="5">
    <source>
        <dbReference type="Proteomes" id="UP000682202"/>
    </source>
</evidence>
<organism evidence="4 5">
    <name type="scientific">Mycobacterium spongiae</name>
    <dbReference type="NCBI Taxonomy" id="886343"/>
    <lineage>
        <taxon>Bacteria</taxon>
        <taxon>Bacillati</taxon>
        <taxon>Actinomycetota</taxon>
        <taxon>Actinomycetes</taxon>
        <taxon>Mycobacteriales</taxon>
        <taxon>Mycobacteriaceae</taxon>
        <taxon>Mycobacterium</taxon>
    </lineage>
</organism>
<gene>
    <name evidence="4" type="ORF">F6B93_15270</name>
</gene>
<proteinExistence type="predicted"/>
<dbReference type="InterPro" id="IPR050832">
    <property type="entry name" value="Bact_Acetyltransf"/>
</dbReference>
<dbReference type="Pfam" id="PF00583">
    <property type="entry name" value="Acetyltransf_1"/>
    <property type="match status" value="1"/>
</dbReference>
<dbReference type="InterPro" id="IPR000182">
    <property type="entry name" value="GNAT_dom"/>
</dbReference>
<dbReference type="Proteomes" id="UP000682202">
    <property type="component" value="Chromosome"/>
</dbReference>
<dbReference type="PANTHER" id="PTHR43877">
    <property type="entry name" value="AMINOALKYLPHOSPHONATE N-ACETYLTRANSFERASE-RELATED-RELATED"/>
    <property type="match status" value="1"/>
</dbReference>
<dbReference type="RefSeq" id="WP_211695832.1">
    <property type="nucleotide sequence ID" value="NZ_CP046600.1"/>
</dbReference>
<keyword evidence="1" id="KW-0808">Transferase</keyword>
<dbReference type="PROSITE" id="PS51186">
    <property type="entry name" value="GNAT"/>
    <property type="match status" value="1"/>
</dbReference>
<accession>A0A975PXH5</accession>
<dbReference type="Gene3D" id="3.40.630.30">
    <property type="match status" value="1"/>
</dbReference>